<dbReference type="RefSeq" id="WP_371842281.1">
    <property type="nucleotide sequence ID" value="NZ_JBGMEL010000001.1"/>
</dbReference>
<dbReference type="Proteomes" id="UP001569414">
    <property type="component" value="Unassembled WGS sequence"/>
</dbReference>
<proteinExistence type="predicted"/>
<protein>
    <submittedName>
        <fullName evidence="1">Uncharacterized protein</fullName>
    </submittedName>
</protein>
<reference evidence="1 2" key="1">
    <citation type="submission" date="2024-08" db="EMBL/GenBank/DDBJ databases">
        <authorList>
            <person name="Ishaq N."/>
        </authorList>
    </citation>
    <scope>NUCLEOTIDE SEQUENCE [LARGE SCALE GENOMIC DNA]</scope>
    <source>
        <strain evidence="1 2">JCM 30400</strain>
    </source>
</reference>
<organism evidence="1 2">
    <name type="scientific">Microbulbifer echini</name>
    <dbReference type="NCBI Taxonomy" id="1529067"/>
    <lineage>
        <taxon>Bacteria</taxon>
        <taxon>Pseudomonadati</taxon>
        <taxon>Pseudomonadota</taxon>
        <taxon>Gammaproteobacteria</taxon>
        <taxon>Cellvibrionales</taxon>
        <taxon>Microbulbiferaceae</taxon>
        <taxon>Microbulbifer</taxon>
    </lineage>
</organism>
<keyword evidence="2" id="KW-1185">Reference proteome</keyword>
<evidence type="ECO:0000313" key="2">
    <source>
        <dbReference type="Proteomes" id="UP001569414"/>
    </source>
</evidence>
<sequence length="106" mass="12255">MKFNEHELAIKNIAIHYSHKLKNQLAEDILLGKRDITSAEETKLLTQFFWQMADQAAKDYQNGGQPDIDVDLESYMEKLMNIFIGYTKSAGFNQQWIEESNRINGA</sequence>
<accession>A0ABV4NIG4</accession>
<gene>
    <name evidence="1" type="ORF">ACCI51_01020</name>
</gene>
<evidence type="ECO:0000313" key="1">
    <source>
        <dbReference type="EMBL" id="MFA0789105.1"/>
    </source>
</evidence>
<name>A0ABV4NIG4_9GAMM</name>
<dbReference type="EMBL" id="JBGMEL010000001">
    <property type="protein sequence ID" value="MFA0789105.1"/>
    <property type="molecule type" value="Genomic_DNA"/>
</dbReference>
<comment type="caution">
    <text evidence="1">The sequence shown here is derived from an EMBL/GenBank/DDBJ whole genome shotgun (WGS) entry which is preliminary data.</text>
</comment>